<dbReference type="InterPro" id="IPR005659">
    <property type="entry name" value="Chemorcpt_Glu_NH3ase_CheD"/>
</dbReference>
<evidence type="ECO:0000313" key="5">
    <source>
        <dbReference type="Proteomes" id="UP000186156"/>
    </source>
</evidence>
<organism evidence="4 5">
    <name type="scientific">Alicyclobacillus vulcanalis</name>
    <dbReference type="NCBI Taxonomy" id="252246"/>
    <lineage>
        <taxon>Bacteria</taxon>
        <taxon>Bacillati</taxon>
        <taxon>Bacillota</taxon>
        <taxon>Bacilli</taxon>
        <taxon>Bacillales</taxon>
        <taxon>Alicyclobacillaceae</taxon>
        <taxon>Alicyclobacillus</taxon>
    </lineage>
</organism>
<dbReference type="GO" id="GO:0050568">
    <property type="term" value="F:protein-glutamine glutaminase activity"/>
    <property type="evidence" value="ECO:0007669"/>
    <property type="project" value="UniProtKB-UniRule"/>
</dbReference>
<proteinExistence type="inferred from homology"/>
<protein>
    <recommendedName>
        <fullName evidence="3">Probable chemoreceptor glutamine deamidase CheD</fullName>
        <ecNumber evidence="3">3.5.1.44</ecNumber>
    </recommendedName>
</protein>
<dbReference type="Gene3D" id="3.30.1330.200">
    <property type="match status" value="1"/>
</dbReference>
<keyword evidence="2 3" id="KW-0378">Hydrolase</keyword>
<dbReference type="InterPro" id="IPR011324">
    <property type="entry name" value="Cytotoxic_necrot_fac-like_cat"/>
</dbReference>
<dbReference type="InterPro" id="IPR038592">
    <property type="entry name" value="CheD-like_sf"/>
</dbReference>
<dbReference type="PANTHER" id="PTHR35147:SF1">
    <property type="entry name" value="CHEMORECEPTOR GLUTAMINE DEAMIDASE CHED-RELATED"/>
    <property type="match status" value="1"/>
</dbReference>
<dbReference type="CDD" id="cd16352">
    <property type="entry name" value="CheD"/>
    <property type="match status" value="1"/>
</dbReference>
<gene>
    <name evidence="3" type="primary">cheD</name>
    <name evidence="4" type="ORF">SAMN05421799_106165</name>
</gene>
<evidence type="ECO:0000313" key="4">
    <source>
        <dbReference type="EMBL" id="SIS90264.1"/>
    </source>
</evidence>
<dbReference type="Pfam" id="PF03975">
    <property type="entry name" value="CheD"/>
    <property type="match status" value="1"/>
</dbReference>
<dbReference type="Proteomes" id="UP000186156">
    <property type="component" value="Unassembled WGS sequence"/>
</dbReference>
<dbReference type="STRING" id="252246.SAMN05421799_106165"/>
<evidence type="ECO:0000256" key="3">
    <source>
        <dbReference type="HAMAP-Rule" id="MF_01440"/>
    </source>
</evidence>
<dbReference type="PANTHER" id="PTHR35147">
    <property type="entry name" value="CHEMORECEPTOR GLUTAMINE DEAMIDASE CHED-RELATED"/>
    <property type="match status" value="1"/>
</dbReference>
<dbReference type="SUPFAM" id="SSF64438">
    <property type="entry name" value="CNF1/YfiH-like putative cysteine hydrolases"/>
    <property type="match status" value="1"/>
</dbReference>
<sequence>MGIAEGALLCGPGRLVTTGLGSCVGVVIYDPTVEVAGLVHVMLPASPSAETKAPQKYADTAIDWLVGELVRAGASPERFVAKYAGGAQMFQGVRMEALRIGERNVEAVAQELAARGIPVIGRDVGGHQGRTIGFELPSCALTIRTARGETRVL</sequence>
<reference evidence="5" key="1">
    <citation type="submission" date="2017-01" db="EMBL/GenBank/DDBJ databases">
        <authorList>
            <person name="Varghese N."/>
            <person name="Submissions S."/>
        </authorList>
    </citation>
    <scope>NUCLEOTIDE SEQUENCE [LARGE SCALE GENOMIC DNA]</scope>
    <source>
        <strain evidence="5">DSM 16176</strain>
    </source>
</reference>
<name>A0A1N7MVU2_9BACL</name>
<comment type="catalytic activity">
    <reaction evidence="3">
        <text>L-glutaminyl-[protein] + H2O = L-glutamyl-[protein] + NH4(+)</text>
        <dbReference type="Rhea" id="RHEA:16441"/>
        <dbReference type="Rhea" id="RHEA-COMP:10207"/>
        <dbReference type="Rhea" id="RHEA-COMP:10208"/>
        <dbReference type="ChEBI" id="CHEBI:15377"/>
        <dbReference type="ChEBI" id="CHEBI:28938"/>
        <dbReference type="ChEBI" id="CHEBI:29973"/>
        <dbReference type="ChEBI" id="CHEBI:30011"/>
        <dbReference type="EC" id="3.5.1.44"/>
    </reaction>
</comment>
<comment type="function">
    <text evidence="3">Probably deamidates glutamine residues to glutamate on methyl-accepting chemotaxis receptors (MCPs), playing an important role in chemotaxis.</text>
</comment>
<dbReference type="EC" id="3.5.1.44" evidence="3"/>
<evidence type="ECO:0000256" key="2">
    <source>
        <dbReference type="ARBA" id="ARBA00022801"/>
    </source>
</evidence>
<keyword evidence="1 3" id="KW-0145">Chemotaxis</keyword>
<dbReference type="HAMAP" id="MF_01440">
    <property type="entry name" value="CheD"/>
    <property type="match status" value="1"/>
</dbReference>
<keyword evidence="5" id="KW-1185">Reference proteome</keyword>
<accession>A0A1N7MVU2</accession>
<comment type="similarity">
    <text evidence="3">Belongs to the CheD family.</text>
</comment>
<dbReference type="GO" id="GO:0006935">
    <property type="term" value="P:chemotaxis"/>
    <property type="evidence" value="ECO:0007669"/>
    <property type="project" value="UniProtKB-UniRule"/>
</dbReference>
<dbReference type="AlphaFoldDB" id="A0A1N7MVU2"/>
<evidence type="ECO:0000256" key="1">
    <source>
        <dbReference type="ARBA" id="ARBA00022500"/>
    </source>
</evidence>
<dbReference type="EMBL" id="FTOO01000006">
    <property type="protein sequence ID" value="SIS90264.1"/>
    <property type="molecule type" value="Genomic_DNA"/>
</dbReference>